<feature type="domain" description="CBM2" evidence="13">
    <location>
        <begin position="109"/>
        <end position="235"/>
    </location>
</feature>
<dbReference type="GO" id="GO:0008843">
    <property type="term" value="F:endochitinase activity"/>
    <property type="evidence" value="ECO:0007669"/>
    <property type="project" value="UniProtKB-EC"/>
</dbReference>
<evidence type="ECO:0000313" key="16">
    <source>
        <dbReference type="Proteomes" id="UP000331127"/>
    </source>
</evidence>
<comment type="similarity">
    <text evidence="2">Belongs to the glycosyl hydrolase 18 family. Chitinase class II subfamily.</text>
</comment>
<dbReference type="AlphaFoldDB" id="A0A5M3WVF9"/>
<organism evidence="15 16">
    <name type="scientific">Acrocarpospora macrocephala</name>
    <dbReference type="NCBI Taxonomy" id="150177"/>
    <lineage>
        <taxon>Bacteria</taxon>
        <taxon>Bacillati</taxon>
        <taxon>Actinomycetota</taxon>
        <taxon>Actinomycetes</taxon>
        <taxon>Streptosporangiales</taxon>
        <taxon>Streptosporangiaceae</taxon>
        <taxon>Acrocarpospora</taxon>
    </lineage>
</organism>
<dbReference type="SUPFAM" id="SSF51445">
    <property type="entry name" value="(Trans)glycosidases"/>
    <property type="match status" value="1"/>
</dbReference>
<feature type="compositionally biased region" description="Polar residues" evidence="10">
    <location>
        <begin position="480"/>
        <end position="489"/>
    </location>
</feature>
<feature type="domain" description="GH18" evidence="14">
    <location>
        <begin position="426"/>
        <end position="852"/>
    </location>
</feature>
<dbReference type="GO" id="GO:0030247">
    <property type="term" value="F:polysaccharide binding"/>
    <property type="evidence" value="ECO:0007669"/>
    <property type="project" value="UniProtKB-UniRule"/>
</dbReference>
<keyword evidence="8" id="KW-0624">Polysaccharide degradation</keyword>
<proteinExistence type="inferred from homology"/>
<dbReference type="OrthoDB" id="9775889at2"/>
<dbReference type="Pfam" id="PF00704">
    <property type="entry name" value="Glyco_hydro_18"/>
    <property type="match status" value="1"/>
</dbReference>
<evidence type="ECO:0000256" key="2">
    <source>
        <dbReference type="ARBA" id="ARBA00009121"/>
    </source>
</evidence>
<feature type="domain" description="Fibronectin type-III" evidence="12">
    <location>
        <begin position="336"/>
        <end position="421"/>
    </location>
</feature>
<keyword evidence="11" id="KW-0732">Signal</keyword>
<dbReference type="PROSITE" id="PS51173">
    <property type="entry name" value="CBM2"/>
    <property type="match status" value="1"/>
</dbReference>
<evidence type="ECO:0000256" key="6">
    <source>
        <dbReference type="ARBA" id="ARBA00023277"/>
    </source>
</evidence>
<comment type="catalytic activity">
    <reaction evidence="1">
        <text>Random endo-hydrolysis of N-acetyl-beta-D-glucosaminide (1-&gt;4)-beta-linkages in chitin and chitodextrins.</text>
        <dbReference type="EC" id="3.2.1.14"/>
    </reaction>
</comment>
<evidence type="ECO:0000256" key="11">
    <source>
        <dbReference type="SAM" id="SignalP"/>
    </source>
</evidence>
<dbReference type="Gene3D" id="2.60.40.10">
    <property type="entry name" value="Immunoglobulins"/>
    <property type="match status" value="2"/>
</dbReference>
<dbReference type="GO" id="GO:0008061">
    <property type="term" value="F:chitin binding"/>
    <property type="evidence" value="ECO:0007669"/>
    <property type="project" value="InterPro"/>
</dbReference>
<dbReference type="SMART" id="SM00637">
    <property type="entry name" value="CBD_II"/>
    <property type="match status" value="2"/>
</dbReference>
<keyword evidence="7 9" id="KW-0326">Glycosidase</keyword>
<comment type="caution">
    <text evidence="15">The sequence shown here is derived from an EMBL/GenBank/DDBJ whole genome shotgun (WGS) entry which is preliminary data.</text>
</comment>
<dbReference type="EC" id="3.2.1.14" evidence="3"/>
<dbReference type="InterPro" id="IPR001223">
    <property type="entry name" value="Glyco_hydro18_cat"/>
</dbReference>
<dbReference type="GO" id="GO:0006032">
    <property type="term" value="P:chitin catabolic process"/>
    <property type="evidence" value="ECO:0007669"/>
    <property type="project" value="UniProtKB-KW"/>
</dbReference>
<dbReference type="InterPro" id="IPR013783">
    <property type="entry name" value="Ig-like_fold"/>
</dbReference>
<dbReference type="SMART" id="SM00636">
    <property type="entry name" value="Glyco_18"/>
    <property type="match status" value="1"/>
</dbReference>
<feature type="signal peptide" evidence="11">
    <location>
        <begin position="1"/>
        <end position="24"/>
    </location>
</feature>
<evidence type="ECO:0000256" key="9">
    <source>
        <dbReference type="RuleBase" id="RU000489"/>
    </source>
</evidence>
<dbReference type="PROSITE" id="PS50853">
    <property type="entry name" value="FN3"/>
    <property type="match status" value="2"/>
</dbReference>
<dbReference type="InterPro" id="IPR011583">
    <property type="entry name" value="Chitinase_II/V-like_cat"/>
</dbReference>
<dbReference type="Pfam" id="PF00553">
    <property type="entry name" value="CBM_2"/>
    <property type="match status" value="2"/>
</dbReference>
<dbReference type="InterPro" id="IPR036116">
    <property type="entry name" value="FN3_sf"/>
</dbReference>
<dbReference type="PANTHER" id="PTHR11177:SF317">
    <property type="entry name" value="CHITINASE 12-RELATED"/>
    <property type="match status" value="1"/>
</dbReference>
<feature type="compositionally biased region" description="Polar residues" evidence="10">
    <location>
        <begin position="322"/>
        <end position="333"/>
    </location>
</feature>
<dbReference type="InterPro" id="IPR012291">
    <property type="entry name" value="CBM2_carb-bd_dom_sf"/>
</dbReference>
<evidence type="ECO:0000259" key="13">
    <source>
        <dbReference type="PROSITE" id="PS51173"/>
    </source>
</evidence>
<evidence type="ECO:0000256" key="3">
    <source>
        <dbReference type="ARBA" id="ARBA00012729"/>
    </source>
</evidence>
<keyword evidence="5" id="KW-0146">Chitin degradation</keyword>
<accession>A0A5M3WVF9</accession>
<dbReference type="Pfam" id="PF00041">
    <property type="entry name" value="fn3"/>
    <property type="match status" value="2"/>
</dbReference>
<evidence type="ECO:0000256" key="10">
    <source>
        <dbReference type="SAM" id="MobiDB-lite"/>
    </source>
</evidence>
<dbReference type="InterPro" id="IPR050314">
    <property type="entry name" value="Glycosyl_Hydrlase_18"/>
</dbReference>
<evidence type="ECO:0000259" key="12">
    <source>
        <dbReference type="PROSITE" id="PS50853"/>
    </source>
</evidence>
<keyword evidence="6" id="KW-0119">Carbohydrate metabolism</keyword>
<dbReference type="SUPFAM" id="SSF49384">
    <property type="entry name" value="Carbohydrate-binding domain"/>
    <property type="match status" value="2"/>
</dbReference>
<dbReference type="Gene3D" id="3.10.50.10">
    <property type="match status" value="1"/>
</dbReference>
<dbReference type="SUPFAM" id="SSF54556">
    <property type="entry name" value="Chitinase insertion domain"/>
    <property type="match status" value="1"/>
</dbReference>
<dbReference type="GO" id="GO:0000272">
    <property type="term" value="P:polysaccharide catabolic process"/>
    <property type="evidence" value="ECO:0007669"/>
    <property type="project" value="UniProtKB-KW"/>
</dbReference>
<keyword evidence="16" id="KW-1185">Reference proteome</keyword>
<keyword evidence="4 9" id="KW-0378">Hydrolase</keyword>
<evidence type="ECO:0000256" key="1">
    <source>
        <dbReference type="ARBA" id="ARBA00000822"/>
    </source>
</evidence>
<dbReference type="EMBL" id="BLAE01000046">
    <property type="protein sequence ID" value="GES13447.1"/>
    <property type="molecule type" value="Genomic_DNA"/>
</dbReference>
<dbReference type="PROSITE" id="PS01095">
    <property type="entry name" value="GH18_1"/>
    <property type="match status" value="1"/>
</dbReference>
<gene>
    <name evidence="15" type="ORF">Amac_070440</name>
</gene>
<dbReference type="PANTHER" id="PTHR11177">
    <property type="entry name" value="CHITINASE"/>
    <property type="match status" value="1"/>
</dbReference>
<evidence type="ECO:0000256" key="8">
    <source>
        <dbReference type="ARBA" id="ARBA00023326"/>
    </source>
</evidence>
<feature type="region of interest" description="Disordered" evidence="10">
    <location>
        <begin position="480"/>
        <end position="499"/>
    </location>
</feature>
<sequence>MRRLVSLLLGLVVTAVLASTPAHAASRLIATFSLSGNTGKFVVANPGTTAVSGWSITFDLPAGVTVSNAQHATTTQTGTRVKLTPAYYIATLQPGRNTEPYSPSFTLSSPVSPTSCTIAGAACDGTGDPPPPPPPVVAEYTVTGTSATFVITNNAATALTGWSIVFDLPAGVTASNAQHGSISQNGRTVSLTPAHYNGTIQPGRSTEPYSPSFTLSTAGAQATNCRINDVNCDGSADTPPGAPGTLTSPVKTTRTVTLAWTAATPGSLPITGYEVYGGPATVTTTGTSATVTGLNPNTAYTFTVKAKDRKGTLSAASAALNVRTNNPADDTQPPSVPGNPRSTARTSGSVTLAWTASTDNTGVAGYDVLVGGTVTTTVIGTTATVTGLSPSTEYTFTIRARDVYDNLSAASVAVKATTADIVETGYARVGYFVQWGIYGRQYFVRNLDTSGAAAKLTHLNYAFGNIDPVNLTCLQGVTRGTTANPQDPNQGDGAGDADADYGRPFSAAQSVDGVADTGWEPLRGNFNQLRKLKAKHPQLKVLISLGGWTYSKYFSDVAATDAARKKFVSSCIDIYLKGNLPVAGGAGGPGTAAGIFDGIDLDWEWPGAEGHAGNHVSPADKANNTLLIAEFRRQLDALGAQTGKRYQLTAFTPADPAKLAAGWDLPEVAKSLDIFNVQGYDFHGAGSDNSWEPNRTGHQGNLYADTDDPYNFHFSVENAINVYTNAGVNPRKLTIGLAFYGRGWQGVPDGGKFGEWQTATGAAPGQFAEEAGTRGYSNLVAGVPGCTVRHDEQAVATFCHTGNGGQWWSFDDAWSIGRKTAWLRSRNLLGAMIWEMSGDTGTLMTAVDTGLR</sequence>
<dbReference type="SUPFAM" id="SSF49265">
    <property type="entry name" value="Fibronectin type III"/>
    <property type="match status" value="1"/>
</dbReference>
<feature type="chain" id="PRO_5024294401" description="chitinase" evidence="11">
    <location>
        <begin position="25"/>
        <end position="852"/>
    </location>
</feature>
<reference evidence="15 16" key="1">
    <citation type="submission" date="2019-10" db="EMBL/GenBank/DDBJ databases">
        <title>Whole genome shotgun sequence of Acrocarpospora macrocephala NBRC 16266.</title>
        <authorList>
            <person name="Ichikawa N."/>
            <person name="Kimura A."/>
            <person name="Kitahashi Y."/>
            <person name="Komaki H."/>
            <person name="Oguchi A."/>
        </authorList>
    </citation>
    <scope>NUCLEOTIDE SEQUENCE [LARGE SCALE GENOMIC DNA]</scope>
    <source>
        <strain evidence="15 16">NBRC 16266</strain>
    </source>
</reference>
<name>A0A5M3WVF9_9ACTN</name>
<feature type="domain" description="Fibronectin type-III" evidence="12">
    <location>
        <begin position="242"/>
        <end position="327"/>
    </location>
</feature>
<dbReference type="InterPro" id="IPR001579">
    <property type="entry name" value="Glyco_hydro_18_chit_AS"/>
</dbReference>
<dbReference type="Proteomes" id="UP000331127">
    <property type="component" value="Unassembled WGS sequence"/>
</dbReference>
<feature type="region of interest" description="Disordered" evidence="10">
    <location>
        <begin position="322"/>
        <end position="347"/>
    </location>
</feature>
<dbReference type="RefSeq" id="WP_155358700.1">
    <property type="nucleotide sequence ID" value="NZ_BAAAHL010000042.1"/>
</dbReference>
<dbReference type="Gene3D" id="2.60.40.290">
    <property type="match status" value="2"/>
</dbReference>
<dbReference type="InterPro" id="IPR003961">
    <property type="entry name" value="FN3_dom"/>
</dbReference>
<dbReference type="CDD" id="cd06548">
    <property type="entry name" value="GH18_chitinase"/>
    <property type="match status" value="1"/>
</dbReference>
<dbReference type="CDD" id="cd00063">
    <property type="entry name" value="FN3"/>
    <property type="match status" value="2"/>
</dbReference>
<evidence type="ECO:0000313" key="15">
    <source>
        <dbReference type="EMBL" id="GES13447.1"/>
    </source>
</evidence>
<dbReference type="Gene3D" id="3.20.20.80">
    <property type="entry name" value="Glycosidases"/>
    <property type="match status" value="1"/>
</dbReference>
<dbReference type="SMART" id="SM00060">
    <property type="entry name" value="FN3"/>
    <property type="match status" value="2"/>
</dbReference>
<dbReference type="PROSITE" id="PS51910">
    <property type="entry name" value="GH18_2"/>
    <property type="match status" value="1"/>
</dbReference>
<evidence type="ECO:0000259" key="14">
    <source>
        <dbReference type="PROSITE" id="PS51910"/>
    </source>
</evidence>
<dbReference type="InterPro" id="IPR029070">
    <property type="entry name" value="Chitinase_insertion_sf"/>
</dbReference>
<evidence type="ECO:0000256" key="4">
    <source>
        <dbReference type="ARBA" id="ARBA00022801"/>
    </source>
</evidence>
<dbReference type="InterPro" id="IPR017853">
    <property type="entry name" value="GH"/>
</dbReference>
<dbReference type="InterPro" id="IPR001919">
    <property type="entry name" value="CBD2"/>
</dbReference>
<evidence type="ECO:0000256" key="7">
    <source>
        <dbReference type="ARBA" id="ARBA00023295"/>
    </source>
</evidence>
<dbReference type="InterPro" id="IPR008965">
    <property type="entry name" value="CBM2/CBM3_carb-bd_dom_sf"/>
</dbReference>
<protein>
    <recommendedName>
        <fullName evidence="3">chitinase</fullName>
        <ecNumber evidence="3">3.2.1.14</ecNumber>
    </recommendedName>
</protein>
<evidence type="ECO:0000256" key="5">
    <source>
        <dbReference type="ARBA" id="ARBA00023024"/>
    </source>
</evidence>